<feature type="signal peptide" evidence="1">
    <location>
        <begin position="1"/>
        <end position="24"/>
    </location>
</feature>
<gene>
    <name evidence="2" type="ORF">VVD49_17535</name>
</gene>
<proteinExistence type="predicted"/>
<evidence type="ECO:0000313" key="3">
    <source>
        <dbReference type="Proteomes" id="UP001331561"/>
    </source>
</evidence>
<sequence length="238" mass="25897">MTTTKLSLCLIATALLAVAPSVHAQAAGKPGATSEAQLLAGDFVRSTYLADLRSNHSPYASLQKSPGGLMTVGVSNKQKKTSFAFGWNFHEGDESRTLSSDGRSIAYDSGKDDRPVAITVESPSVFILSGTKEVSGRFERIGSLASFINSQTVAGTYKDKQGGRYVFRPSGNASFPHEDFRYYIGTDHVGAPYDWIKIGLETWGYKRSATELQLFHLTKTAPEKYEAQPFLVLTRVAD</sequence>
<comment type="caution">
    <text evidence="2">The sequence shown here is derived from an EMBL/GenBank/DDBJ whole genome shotgun (WGS) entry which is preliminary data.</text>
</comment>
<evidence type="ECO:0000256" key="1">
    <source>
        <dbReference type="SAM" id="SignalP"/>
    </source>
</evidence>
<reference evidence="2 3" key="1">
    <citation type="submission" date="2024-01" db="EMBL/GenBank/DDBJ databases">
        <title>Uliginosibacterium soil sp. nov.</title>
        <authorList>
            <person name="Lv Y."/>
        </authorList>
    </citation>
    <scope>NUCLEOTIDE SEQUENCE [LARGE SCALE GENOMIC DNA]</scope>
    <source>
        <strain evidence="2 3">H3</strain>
    </source>
</reference>
<name>A0ABU6K919_9RHOO</name>
<keyword evidence="3" id="KW-1185">Reference proteome</keyword>
<dbReference type="EMBL" id="JAYXHS010000003">
    <property type="protein sequence ID" value="MEC5387538.1"/>
    <property type="molecule type" value="Genomic_DNA"/>
</dbReference>
<dbReference type="Proteomes" id="UP001331561">
    <property type="component" value="Unassembled WGS sequence"/>
</dbReference>
<dbReference type="RefSeq" id="WP_327600507.1">
    <property type="nucleotide sequence ID" value="NZ_JAYXHS010000003.1"/>
</dbReference>
<accession>A0ABU6K919</accession>
<evidence type="ECO:0000313" key="2">
    <source>
        <dbReference type="EMBL" id="MEC5387538.1"/>
    </source>
</evidence>
<keyword evidence="1" id="KW-0732">Signal</keyword>
<protein>
    <submittedName>
        <fullName evidence="2">Uncharacterized protein</fullName>
    </submittedName>
</protein>
<feature type="chain" id="PRO_5045057858" evidence="1">
    <location>
        <begin position="25"/>
        <end position="238"/>
    </location>
</feature>
<organism evidence="2 3">
    <name type="scientific">Uliginosibacterium silvisoli</name>
    <dbReference type="NCBI Taxonomy" id="3114758"/>
    <lineage>
        <taxon>Bacteria</taxon>
        <taxon>Pseudomonadati</taxon>
        <taxon>Pseudomonadota</taxon>
        <taxon>Betaproteobacteria</taxon>
        <taxon>Rhodocyclales</taxon>
        <taxon>Zoogloeaceae</taxon>
        <taxon>Uliginosibacterium</taxon>
    </lineage>
</organism>